<reference evidence="3" key="1">
    <citation type="submission" date="2015-08" db="EMBL/GenBank/DDBJ databases">
        <title>Draft Genome Sequence of a Heterotrophic Facultative Anaerobic Bacterium Ardenticatena maritima Strain 110S.</title>
        <authorList>
            <person name="Kawaichi S."/>
            <person name="Yoshida T."/>
            <person name="Sako Y."/>
            <person name="Nakamura R."/>
        </authorList>
    </citation>
    <scope>NUCLEOTIDE SEQUENCE [LARGE SCALE GENOMIC DNA]</scope>
    <source>
        <strain evidence="3">110S</strain>
    </source>
</reference>
<gene>
    <name evidence="2" type="ORF">ARMA_0220</name>
</gene>
<sequence>MNQRIGFLIVGFTRFAFIMRLAPYEPNYKPPTNNESFSKQTS</sequence>
<proteinExistence type="predicted"/>
<evidence type="ECO:0000256" key="1">
    <source>
        <dbReference type="SAM" id="Phobius"/>
    </source>
</evidence>
<feature type="transmembrane region" description="Helical" evidence="1">
    <location>
        <begin position="5"/>
        <end position="22"/>
    </location>
</feature>
<dbReference type="EMBL" id="BBZA01000015">
    <property type="protein sequence ID" value="GAP61797.1"/>
    <property type="molecule type" value="Genomic_DNA"/>
</dbReference>
<name>A0A0M9UBI8_9CHLR</name>
<dbReference type="AlphaFoldDB" id="A0A0M9UBI8"/>
<keyword evidence="3" id="KW-1185">Reference proteome</keyword>
<comment type="caution">
    <text evidence="2">The sequence shown here is derived from an EMBL/GenBank/DDBJ whole genome shotgun (WGS) entry which is preliminary data.</text>
</comment>
<keyword evidence="1" id="KW-1133">Transmembrane helix</keyword>
<keyword evidence="1" id="KW-0812">Transmembrane</keyword>
<organism evidence="2 3">
    <name type="scientific">Ardenticatena maritima</name>
    <dbReference type="NCBI Taxonomy" id="872965"/>
    <lineage>
        <taxon>Bacteria</taxon>
        <taxon>Bacillati</taxon>
        <taxon>Chloroflexota</taxon>
        <taxon>Ardenticatenia</taxon>
        <taxon>Ardenticatenales</taxon>
        <taxon>Ardenticatenaceae</taxon>
        <taxon>Ardenticatena</taxon>
    </lineage>
</organism>
<protein>
    <submittedName>
        <fullName evidence="2">Uncharacterized protein</fullName>
    </submittedName>
</protein>
<dbReference type="InParanoid" id="A0A0M9UBI8"/>
<keyword evidence="1" id="KW-0472">Membrane</keyword>
<dbReference type="Proteomes" id="UP000037784">
    <property type="component" value="Unassembled WGS sequence"/>
</dbReference>
<accession>A0A0M9UBI8</accession>
<evidence type="ECO:0000313" key="2">
    <source>
        <dbReference type="EMBL" id="GAP61797.1"/>
    </source>
</evidence>
<evidence type="ECO:0000313" key="3">
    <source>
        <dbReference type="Proteomes" id="UP000037784"/>
    </source>
</evidence>